<reference evidence="2 3" key="1">
    <citation type="submission" date="2021-04" db="EMBL/GenBank/DDBJ databases">
        <authorList>
            <person name="Bliznina A."/>
        </authorList>
    </citation>
    <scope>NUCLEOTIDE SEQUENCE [LARGE SCALE GENOMIC DNA]</scope>
</reference>
<protein>
    <submittedName>
        <fullName evidence="2">Oidioi.mRNA.OKI2018_I69.XSR.g14419.t2.cds</fullName>
    </submittedName>
</protein>
<name>A0ABN7SEZ2_OIKDI</name>
<gene>
    <name evidence="2" type="ORF">OKIOD_LOCUS5977</name>
</gene>
<sequence length="246" mass="27379">MQSSLGITGSFPEDRIKTEPPVESNSQQPKINDEEMGANLKFSTPILAVTYCSLPEYSDHLFSSRLKERRGRNYDEENQESARRPGPSAPKRLSEILQEMYFVGRFDLNKLNNELASILDERSTPQHNILMSLLVGDKATIKDSKDIVTTSRDIARIRGCKRARLAKEVEVSKAWQPPAGNTLAQTILVGTFAEGLEGVNEEAFNLIDSALQIYIQRILANGIEETLAKEPSLPNIELYAASLADI</sequence>
<organism evidence="2 3">
    <name type="scientific">Oikopleura dioica</name>
    <name type="common">Tunicate</name>
    <dbReference type="NCBI Taxonomy" id="34765"/>
    <lineage>
        <taxon>Eukaryota</taxon>
        <taxon>Metazoa</taxon>
        <taxon>Chordata</taxon>
        <taxon>Tunicata</taxon>
        <taxon>Appendicularia</taxon>
        <taxon>Copelata</taxon>
        <taxon>Oikopleuridae</taxon>
        <taxon>Oikopleura</taxon>
    </lineage>
</organism>
<accession>A0ABN7SEZ2</accession>
<proteinExistence type="predicted"/>
<keyword evidence="3" id="KW-1185">Reference proteome</keyword>
<evidence type="ECO:0000256" key="1">
    <source>
        <dbReference type="SAM" id="MobiDB-lite"/>
    </source>
</evidence>
<evidence type="ECO:0000313" key="2">
    <source>
        <dbReference type="EMBL" id="CAG5095969.1"/>
    </source>
</evidence>
<feature type="region of interest" description="Disordered" evidence="1">
    <location>
        <begin position="1"/>
        <end position="37"/>
    </location>
</feature>
<dbReference type="Proteomes" id="UP001158576">
    <property type="component" value="Chromosome XSR"/>
</dbReference>
<dbReference type="EMBL" id="OU015569">
    <property type="protein sequence ID" value="CAG5095969.1"/>
    <property type="molecule type" value="Genomic_DNA"/>
</dbReference>
<evidence type="ECO:0000313" key="3">
    <source>
        <dbReference type="Proteomes" id="UP001158576"/>
    </source>
</evidence>
<feature type="compositionally biased region" description="Basic and acidic residues" evidence="1">
    <location>
        <begin position="71"/>
        <end position="83"/>
    </location>
</feature>
<feature type="region of interest" description="Disordered" evidence="1">
    <location>
        <begin position="70"/>
        <end position="90"/>
    </location>
</feature>